<protein>
    <submittedName>
        <fullName evidence="10">Uncharacterized protein</fullName>
    </submittedName>
</protein>
<evidence type="ECO:0000256" key="2">
    <source>
        <dbReference type="ARBA" id="ARBA00022737"/>
    </source>
</evidence>
<evidence type="ECO:0000256" key="4">
    <source>
        <dbReference type="ARBA" id="ARBA00023125"/>
    </source>
</evidence>
<dbReference type="Pfam" id="PF00249">
    <property type="entry name" value="Myb_DNA-binding"/>
    <property type="match status" value="2"/>
</dbReference>
<keyword evidence="2" id="KW-0677">Repeat</keyword>
<evidence type="ECO:0000259" key="8">
    <source>
        <dbReference type="PROSITE" id="PS50090"/>
    </source>
</evidence>
<proteinExistence type="predicted"/>
<dbReference type="GO" id="GO:0005634">
    <property type="term" value="C:nucleus"/>
    <property type="evidence" value="ECO:0007669"/>
    <property type="project" value="UniProtKB-SubCell"/>
</dbReference>
<dbReference type="GO" id="GO:0000976">
    <property type="term" value="F:transcription cis-regulatory region binding"/>
    <property type="evidence" value="ECO:0007669"/>
    <property type="project" value="UniProtKB-ARBA"/>
</dbReference>
<dbReference type="PROSITE" id="PS50090">
    <property type="entry name" value="MYB_LIKE"/>
    <property type="match status" value="2"/>
</dbReference>
<dbReference type="FunFam" id="1.10.10.60:FF:000394">
    <property type="entry name" value="MYB transcription factor"/>
    <property type="match status" value="1"/>
</dbReference>
<dbReference type="GO" id="GO:0080090">
    <property type="term" value="P:regulation of primary metabolic process"/>
    <property type="evidence" value="ECO:0007669"/>
    <property type="project" value="UniProtKB-ARBA"/>
</dbReference>
<keyword evidence="11" id="KW-1185">Reference proteome</keyword>
<dbReference type="InterPro" id="IPR017930">
    <property type="entry name" value="Myb_dom"/>
</dbReference>
<feature type="domain" description="Myb-like" evidence="8">
    <location>
        <begin position="9"/>
        <end position="61"/>
    </location>
</feature>
<comment type="caution">
    <text evidence="10">The sequence shown here is derived from an EMBL/GenBank/DDBJ whole genome shotgun (WGS) entry which is preliminary data.</text>
</comment>
<gene>
    <name evidence="10" type="ORF">QN277_004114</name>
</gene>
<dbReference type="InterPro" id="IPR001005">
    <property type="entry name" value="SANT/Myb"/>
</dbReference>
<evidence type="ECO:0000256" key="1">
    <source>
        <dbReference type="ARBA" id="ARBA00004123"/>
    </source>
</evidence>
<keyword evidence="5" id="KW-0804">Transcription</keyword>
<reference evidence="10" key="1">
    <citation type="submission" date="2023-10" db="EMBL/GenBank/DDBJ databases">
        <title>Chromosome-level genome of the transformable northern wattle, Acacia crassicarpa.</title>
        <authorList>
            <person name="Massaro I."/>
            <person name="Sinha N.R."/>
            <person name="Poethig S."/>
            <person name="Leichty A.R."/>
        </authorList>
    </citation>
    <scope>NUCLEOTIDE SEQUENCE</scope>
    <source>
        <strain evidence="10">Acra3RX</strain>
        <tissue evidence="10">Leaf</tissue>
    </source>
</reference>
<dbReference type="InterPro" id="IPR015495">
    <property type="entry name" value="Myb_TF_plants"/>
</dbReference>
<name>A0AAE1J125_9FABA</name>
<evidence type="ECO:0000256" key="7">
    <source>
        <dbReference type="ARBA" id="ARBA00062314"/>
    </source>
</evidence>
<keyword evidence="6" id="KW-0539">Nucleus</keyword>
<dbReference type="PROSITE" id="PS51294">
    <property type="entry name" value="HTH_MYB"/>
    <property type="match status" value="2"/>
</dbReference>
<dbReference type="SMART" id="SM00717">
    <property type="entry name" value="SANT"/>
    <property type="match status" value="2"/>
</dbReference>
<feature type="domain" description="Myb-like" evidence="8">
    <location>
        <begin position="62"/>
        <end position="112"/>
    </location>
</feature>
<accession>A0AAE1J125</accession>
<dbReference type="SUPFAM" id="SSF46689">
    <property type="entry name" value="Homeodomain-like"/>
    <property type="match status" value="1"/>
</dbReference>
<evidence type="ECO:0000256" key="3">
    <source>
        <dbReference type="ARBA" id="ARBA00023015"/>
    </source>
</evidence>
<comment type="subunit">
    <text evidence="7">Can form complexes with MYC2, MYC3 or MYC4.</text>
</comment>
<evidence type="ECO:0000259" key="9">
    <source>
        <dbReference type="PROSITE" id="PS51294"/>
    </source>
</evidence>
<dbReference type="AlphaFoldDB" id="A0AAE1J125"/>
<comment type="subcellular location">
    <subcellularLocation>
        <location evidence="1">Nucleus</location>
    </subcellularLocation>
</comment>
<dbReference type="InterPro" id="IPR009057">
    <property type="entry name" value="Homeodomain-like_sf"/>
</dbReference>
<evidence type="ECO:0000313" key="10">
    <source>
        <dbReference type="EMBL" id="KAK4261063.1"/>
    </source>
</evidence>
<sequence length="370" mass="41302">MVKSMLGAKAVLKKGPWTREEDEKLMAYIQQHGHGSWCSLPAKAGLERCGKSCRLRWINYLRPDIKRGNFSLQEDQTIIQLHALLGSRWSAIALHLPKRTDNEIKNHWHTHLKKRLTKMGIDPTTHKPINDAGHGHGANLNHMAQWETARLQAEARLARRSKPRFQINQIGSFSSQPSTARLVFNKITPPPSLPPCLDVLTAWQNSWSSSMTSKSSTPTTITTDENMYAMMLATDDDLKPPTSTLCFPDTISLNYNSIDNSNMTTFGLINDSLLPSPNCTNAALENSAGSLLGDGDDIMEAVEAFRSEVYNCNNSMQGLHNNIEDVLMYGFNNEKSPQQQNQLGVVFNGGEEGSTNFEEKCNTPFYKAFS</sequence>
<evidence type="ECO:0000313" key="11">
    <source>
        <dbReference type="Proteomes" id="UP001293593"/>
    </source>
</evidence>
<evidence type="ECO:0000256" key="5">
    <source>
        <dbReference type="ARBA" id="ARBA00023163"/>
    </source>
</evidence>
<dbReference type="FunFam" id="1.10.10.60:FF:000001">
    <property type="entry name" value="MYB-related transcription factor"/>
    <property type="match status" value="1"/>
</dbReference>
<dbReference type="EMBL" id="JAWXYG010000010">
    <property type="protein sequence ID" value="KAK4261063.1"/>
    <property type="molecule type" value="Genomic_DNA"/>
</dbReference>
<dbReference type="PANTHER" id="PTHR10641:SF1347">
    <property type="entry name" value="MYB TRANSCRIPTION FACTOR MIXTA-LIKE PROTEIN"/>
    <property type="match status" value="1"/>
</dbReference>
<feature type="domain" description="HTH myb-type" evidence="9">
    <location>
        <begin position="9"/>
        <end position="61"/>
    </location>
</feature>
<organism evidence="10 11">
    <name type="scientific">Acacia crassicarpa</name>
    <name type="common">northern wattle</name>
    <dbReference type="NCBI Taxonomy" id="499986"/>
    <lineage>
        <taxon>Eukaryota</taxon>
        <taxon>Viridiplantae</taxon>
        <taxon>Streptophyta</taxon>
        <taxon>Embryophyta</taxon>
        <taxon>Tracheophyta</taxon>
        <taxon>Spermatophyta</taxon>
        <taxon>Magnoliopsida</taxon>
        <taxon>eudicotyledons</taxon>
        <taxon>Gunneridae</taxon>
        <taxon>Pentapetalae</taxon>
        <taxon>rosids</taxon>
        <taxon>fabids</taxon>
        <taxon>Fabales</taxon>
        <taxon>Fabaceae</taxon>
        <taxon>Caesalpinioideae</taxon>
        <taxon>mimosoid clade</taxon>
        <taxon>Acacieae</taxon>
        <taxon>Acacia</taxon>
    </lineage>
</organism>
<dbReference type="CDD" id="cd00167">
    <property type="entry name" value="SANT"/>
    <property type="match status" value="2"/>
</dbReference>
<evidence type="ECO:0000256" key="6">
    <source>
        <dbReference type="ARBA" id="ARBA00023242"/>
    </source>
</evidence>
<keyword evidence="4" id="KW-0238">DNA-binding</keyword>
<keyword evidence="3" id="KW-0805">Transcription regulation</keyword>
<dbReference type="Gene3D" id="1.10.10.60">
    <property type="entry name" value="Homeodomain-like"/>
    <property type="match status" value="2"/>
</dbReference>
<dbReference type="Proteomes" id="UP001293593">
    <property type="component" value="Unassembled WGS sequence"/>
</dbReference>
<feature type="domain" description="HTH myb-type" evidence="9">
    <location>
        <begin position="62"/>
        <end position="116"/>
    </location>
</feature>
<dbReference type="PANTHER" id="PTHR10641">
    <property type="entry name" value="MYB FAMILY TRANSCRIPTION FACTOR"/>
    <property type="match status" value="1"/>
</dbReference>
<dbReference type="GO" id="GO:0051707">
    <property type="term" value="P:response to other organism"/>
    <property type="evidence" value="ECO:0007669"/>
    <property type="project" value="UniProtKB-ARBA"/>
</dbReference>